<dbReference type="Proteomes" id="UP000660454">
    <property type="component" value="Unassembled WGS sequence"/>
</dbReference>
<proteinExistence type="predicted"/>
<reference evidence="1 2" key="1">
    <citation type="submission" date="2021-01" db="EMBL/GenBank/DDBJ databases">
        <title>Whole genome shotgun sequence of Microbispora siamensis NBRC 104113.</title>
        <authorList>
            <person name="Komaki H."/>
            <person name="Tamura T."/>
        </authorList>
    </citation>
    <scope>NUCLEOTIDE SEQUENCE [LARGE SCALE GENOMIC DNA]</scope>
    <source>
        <strain evidence="1 2">NBRC 104113</strain>
    </source>
</reference>
<comment type="caution">
    <text evidence="1">The sequence shown here is derived from an EMBL/GenBank/DDBJ whole genome shotgun (WGS) entry which is preliminary data.</text>
</comment>
<accession>A0ABQ4GN75</accession>
<evidence type="ECO:0000313" key="1">
    <source>
        <dbReference type="EMBL" id="GIH62887.1"/>
    </source>
</evidence>
<gene>
    <name evidence="1" type="ORF">Msi02_37040</name>
</gene>
<evidence type="ECO:0000313" key="2">
    <source>
        <dbReference type="Proteomes" id="UP000660454"/>
    </source>
</evidence>
<name>A0ABQ4GN75_9ACTN</name>
<dbReference type="EMBL" id="BOOF01000019">
    <property type="protein sequence ID" value="GIH62887.1"/>
    <property type="molecule type" value="Genomic_DNA"/>
</dbReference>
<sequence length="112" mass="12597">MLALPAGYREEVRAWLLVLPEGDERARPRSHATLYAGRVRPHLLAWAPTGARLREVSAVLHALTGHLLAGTFTSLRSLFQFAKRRRLIFADPTRRLSAGQAPRRAFLPMTDE</sequence>
<protein>
    <submittedName>
        <fullName evidence="1">Uncharacterized protein</fullName>
    </submittedName>
</protein>
<keyword evidence="2" id="KW-1185">Reference proteome</keyword>
<organism evidence="1 2">
    <name type="scientific">Microbispora siamensis</name>
    <dbReference type="NCBI Taxonomy" id="564413"/>
    <lineage>
        <taxon>Bacteria</taxon>
        <taxon>Bacillati</taxon>
        <taxon>Actinomycetota</taxon>
        <taxon>Actinomycetes</taxon>
        <taxon>Streptosporangiales</taxon>
        <taxon>Streptosporangiaceae</taxon>
        <taxon>Microbispora</taxon>
    </lineage>
</organism>